<sequence>MRFEITHEAEQYIKNNGNSAMVLLGNITGCCGGGGGMVIPEIDLRTSKDLSGYDQIIIGDINIFVDKRIDSKKKIEISLGKFLWIKSLSVELV</sequence>
<keyword evidence="2" id="KW-1185">Reference proteome</keyword>
<dbReference type="Proteomes" id="UP000239614">
    <property type="component" value="Unassembled WGS sequence"/>
</dbReference>
<name>A0A2T0AZI6_9CLOT</name>
<evidence type="ECO:0000313" key="2">
    <source>
        <dbReference type="Proteomes" id="UP000239614"/>
    </source>
</evidence>
<dbReference type="RefSeq" id="WP_106023959.1">
    <property type="nucleotide sequence ID" value="NZ_PVXN01000005.1"/>
</dbReference>
<gene>
    <name evidence="1" type="ORF">CPAL_02960</name>
</gene>
<dbReference type="InterPro" id="IPR049744">
    <property type="entry name" value="CC/Se_fam"/>
</dbReference>
<evidence type="ECO:0008006" key="3">
    <source>
        <dbReference type="Google" id="ProtNLM"/>
    </source>
</evidence>
<dbReference type="NCBIfam" id="NF041239">
    <property type="entry name" value="Moor_selen_rel"/>
    <property type="match status" value="1"/>
</dbReference>
<reference evidence="1 2" key="1">
    <citation type="submission" date="2018-03" db="EMBL/GenBank/DDBJ databases">
        <title>Genome sequence of Clostridium thermopalmarium DSM 5974.</title>
        <authorList>
            <person name="Poehlein A."/>
            <person name="Daniel R."/>
        </authorList>
    </citation>
    <scope>NUCLEOTIDE SEQUENCE [LARGE SCALE GENOMIC DNA]</scope>
    <source>
        <strain evidence="1 2">DSM 5974</strain>
    </source>
</reference>
<evidence type="ECO:0000313" key="1">
    <source>
        <dbReference type="EMBL" id="PRR76625.1"/>
    </source>
</evidence>
<proteinExistence type="predicted"/>
<dbReference type="EMBL" id="PVXN01000005">
    <property type="protein sequence ID" value="PRR76625.1"/>
    <property type="molecule type" value="Genomic_DNA"/>
</dbReference>
<organism evidence="1 2">
    <name type="scientific">Clostridium thermopalmarium DSM 5974</name>
    <dbReference type="NCBI Taxonomy" id="1121340"/>
    <lineage>
        <taxon>Bacteria</taxon>
        <taxon>Bacillati</taxon>
        <taxon>Bacillota</taxon>
        <taxon>Clostridia</taxon>
        <taxon>Eubacteriales</taxon>
        <taxon>Clostridiaceae</taxon>
        <taxon>Clostridium</taxon>
    </lineage>
</organism>
<protein>
    <recommendedName>
        <fullName evidence="3">FeS cluster biogenesis domain-containing protein</fullName>
    </recommendedName>
</protein>
<comment type="caution">
    <text evidence="1">The sequence shown here is derived from an EMBL/GenBank/DDBJ whole genome shotgun (WGS) entry which is preliminary data.</text>
</comment>
<dbReference type="AlphaFoldDB" id="A0A2T0AZI6"/>
<accession>A0A2T0AZI6</accession>